<evidence type="ECO:0000259" key="12">
    <source>
        <dbReference type="Pfam" id="PF22776"/>
    </source>
</evidence>
<evidence type="ECO:0008006" key="14">
    <source>
        <dbReference type="Google" id="ProtNLM"/>
    </source>
</evidence>
<keyword evidence="6 10" id="KW-1133">Transmembrane helix</keyword>
<evidence type="ECO:0000256" key="8">
    <source>
        <dbReference type="ARBA" id="ARBA00023136"/>
    </source>
</evidence>
<evidence type="ECO:0000256" key="5">
    <source>
        <dbReference type="ARBA" id="ARBA00022958"/>
    </source>
</evidence>
<keyword evidence="5" id="KW-0630">Potassium</keyword>
<keyword evidence="8 10" id="KW-0472">Membrane</keyword>
<dbReference type="InterPro" id="IPR053952">
    <property type="entry name" value="K_trans_C"/>
</dbReference>
<evidence type="ECO:0000256" key="4">
    <source>
        <dbReference type="ARBA" id="ARBA00022692"/>
    </source>
</evidence>
<dbReference type="GO" id="GO:0016020">
    <property type="term" value="C:membrane"/>
    <property type="evidence" value="ECO:0007669"/>
    <property type="project" value="UniProtKB-SubCell"/>
</dbReference>
<reference evidence="13" key="1">
    <citation type="journal article" date="2020" name="J. Eukaryot. Microbiol.">
        <title>De novo Sequencing, Assembly and Annotation of the Transcriptome for the Free-Living Testate Amoeba Arcella intermedia.</title>
        <authorList>
            <person name="Ribeiro G.M."/>
            <person name="Porfirio-Sousa A.L."/>
            <person name="Maurer-Alcala X.X."/>
            <person name="Katz L.A."/>
            <person name="Lahr D.J.G."/>
        </authorList>
    </citation>
    <scope>NUCLEOTIDE SEQUENCE</scope>
</reference>
<evidence type="ECO:0000313" key="13">
    <source>
        <dbReference type="EMBL" id="NDV29648.1"/>
    </source>
</evidence>
<feature type="transmembrane region" description="Helical" evidence="10">
    <location>
        <begin position="390"/>
        <end position="410"/>
    </location>
</feature>
<feature type="domain" description="K+ potassium transporter integral membrane" evidence="11">
    <location>
        <begin position="6"/>
        <end position="425"/>
    </location>
</feature>
<feature type="compositionally biased region" description="Basic and acidic residues" evidence="9">
    <location>
        <begin position="509"/>
        <end position="525"/>
    </location>
</feature>
<evidence type="ECO:0000256" key="10">
    <source>
        <dbReference type="SAM" id="Phobius"/>
    </source>
</evidence>
<feature type="transmembrane region" description="Helical" evidence="10">
    <location>
        <begin position="110"/>
        <end position="129"/>
    </location>
</feature>
<feature type="transmembrane region" description="Helical" evidence="10">
    <location>
        <begin position="14"/>
        <end position="35"/>
    </location>
</feature>
<feature type="transmembrane region" description="Helical" evidence="10">
    <location>
        <begin position="183"/>
        <end position="201"/>
    </location>
</feature>
<dbReference type="PANTHER" id="PTHR30540">
    <property type="entry name" value="OSMOTIC STRESS POTASSIUM TRANSPORTER"/>
    <property type="match status" value="1"/>
</dbReference>
<evidence type="ECO:0000256" key="2">
    <source>
        <dbReference type="ARBA" id="ARBA00022448"/>
    </source>
</evidence>
<feature type="transmembrane region" description="Helical" evidence="10">
    <location>
        <begin position="305"/>
        <end position="325"/>
    </location>
</feature>
<feature type="transmembrane region" description="Helical" evidence="10">
    <location>
        <begin position="69"/>
        <end position="90"/>
    </location>
</feature>
<feature type="region of interest" description="Disordered" evidence="9">
    <location>
        <begin position="466"/>
        <end position="489"/>
    </location>
</feature>
<keyword evidence="2" id="KW-0813">Transport</keyword>
<dbReference type="InterPro" id="IPR053951">
    <property type="entry name" value="K_trans_N"/>
</dbReference>
<dbReference type="PANTHER" id="PTHR30540:SF83">
    <property type="entry name" value="K+ POTASSIUM TRANSPORTER"/>
    <property type="match status" value="1"/>
</dbReference>
<dbReference type="GO" id="GO:0015079">
    <property type="term" value="F:potassium ion transmembrane transporter activity"/>
    <property type="evidence" value="ECO:0007669"/>
    <property type="project" value="InterPro"/>
</dbReference>
<evidence type="ECO:0000256" key="3">
    <source>
        <dbReference type="ARBA" id="ARBA00022538"/>
    </source>
</evidence>
<dbReference type="EMBL" id="GIBP01000679">
    <property type="protein sequence ID" value="NDV29648.1"/>
    <property type="molecule type" value="Transcribed_RNA"/>
</dbReference>
<feature type="compositionally biased region" description="Basic and acidic residues" evidence="9">
    <location>
        <begin position="532"/>
        <end position="571"/>
    </location>
</feature>
<organism evidence="13">
    <name type="scientific">Arcella intermedia</name>
    <dbReference type="NCBI Taxonomy" id="1963864"/>
    <lineage>
        <taxon>Eukaryota</taxon>
        <taxon>Amoebozoa</taxon>
        <taxon>Tubulinea</taxon>
        <taxon>Elardia</taxon>
        <taxon>Arcellinida</taxon>
        <taxon>Sphaerothecina</taxon>
        <taxon>Arcellidae</taxon>
        <taxon>Arcella</taxon>
    </lineage>
</organism>
<keyword evidence="7" id="KW-0406">Ion transport</keyword>
<dbReference type="InterPro" id="IPR003855">
    <property type="entry name" value="K+_transporter"/>
</dbReference>
<comment type="subcellular location">
    <subcellularLocation>
        <location evidence="1">Membrane</location>
        <topology evidence="1">Multi-pass membrane protein</topology>
    </subcellularLocation>
</comment>
<evidence type="ECO:0000256" key="7">
    <source>
        <dbReference type="ARBA" id="ARBA00023065"/>
    </source>
</evidence>
<evidence type="ECO:0000256" key="1">
    <source>
        <dbReference type="ARBA" id="ARBA00004141"/>
    </source>
</evidence>
<dbReference type="Pfam" id="PF02705">
    <property type="entry name" value="K_trans"/>
    <property type="match status" value="1"/>
</dbReference>
<sequence length="772" mass="85979">MNTIFTTKPSPADAIGACSLVIYSLLVMVIVKYILLLMSADHHSEGGVFALCSLVVQKGSAAPRWLKKWVAVLGMVGAGLLLGDGAITPAISVLSAIEGLALPVPSLSEYTVLISSIILVILFLVQPFGTAKVGFVFGPIMVLWFIALFSIGIYNITFAPRAFVAFNPWEGISFFIRNGPESYFTLASVFLCVTGNEAMFADMGHFGKGPVRLAWMVIVLPGVLLNYIGQTSLLMVHPELYGTPFYSSIPTPLYWPMFVLATLAGIIASQAVISGSYSIISEAIWLGLSPPFRIKQTSKSLKGQIYIPIINFVLMIATLGIIIGFKTSSAMTNAYGITVCTQGVLSSILFFLVMRYNWGLQWWKCAAFLTFLFFDLCFFGAVISKLPKGGYAAIIISAIFFLTFIIWYIGEKNLRKYRKSHNVSTRLELLGERFIIPEAKKTDFGDLQSEEEREVRGTTRYSFELQRDHRNSLSPTRDKPRAHSLSLERKRPELRALEVVGNAFTSSSSEKKKETISKVQWKDQNENPDSSKSSKQENKNNSDPSKSSKQDLKADKQPEDSSKSSPNKDIEDLPNNSKDIPPAKVLEKTFSTVNLLPDPFIYQVEMFDGAGNIIEHSITTLPFVGVFLTDSSVKTPESFELFLDRICGLPKTVIFLKLTKPNIPFVTEEDRVQVKQLFDSVYFVTLSFGYAEVTQPNTIIDILTSKPQGLPQYQPNEIAIFIPADKVKVVNTNYFWKAIFWVYAKMKSLFFGVQKVKFPAKHSVYLVLPSHL</sequence>
<keyword evidence="3" id="KW-0633">Potassium transport</keyword>
<feature type="transmembrane region" description="Helical" evidence="10">
    <location>
        <begin position="331"/>
        <end position="353"/>
    </location>
</feature>
<proteinExistence type="predicted"/>
<feature type="transmembrane region" description="Helical" evidence="10">
    <location>
        <begin position="365"/>
        <end position="384"/>
    </location>
</feature>
<feature type="transmembrane region" description="Helical" evidence="10">
    <location>
        <begin position="141"/>
        <end position="163"/>
    </location>
</feature>
<evidence type="ECO:0000256" key="6">
    <source>
        <dbReference type="ARBA" id="ARBA00022989"/>
    </source>
</evidence>
<dbReference type="Pfam" id="PF22776">
    <property type="entry name" value="K_trans_C"/>
    <property type="match status" value="1"/>
</dbReference>
<name>A0A6B2KYH3_9EUKA</name>
<feature type="transmembrane region" description="Helical" evidence="10">
    <location>
        <begin position="253"/>
        <end position="273"/>
    </location>
</feature>
<evidence type="ECO:0000259" key="11">
    <source>
        <dbReference type="Pfam" id="PF02705"/>
    </source>
</evidence>
<accession>A0A6B2KYH3</accession>
<protein>
    <recommendedName>
        <fullName evidence="14">Potassium transporter</fullName>
    </recommendedName>
</protein>
<feature type="domain" description="K+ potassium transporter C-terminal" evidence="12">
    <location>
        <begin position="624"/>
        <end position="749"/>
    </location>
</feature>
<keyword evidence="4 10" id="KW-0812">Transmembrane</keyword>
<feature type="region of interest" description="Disordered" evidence="9">
    <location>
        <begin position="502"/>
        <end position="581"/>
    </location>
</feature>
<evidence type="ECO:0000256" key="9">
    <source>
        <dbReference type="SAM" id="MobiDB-lite"/>
    </source>
</evidence>
<feature type="transmembrane region" description="Helical" evidence="10">
    <location>
        <begin position="213"/>
        <end position="233"/>
    </location>
</feature>
<dbReference type="AlphaFoldDB" id="A0A6B2KYH3"/>